<dbReference type="EMBL" id="HBUE01202284">
    <property type="protein sequence ID" value="CAG6530463.1"/>
    <property type="molecule type" value="Transcribed_RNA"/>
</dbReference>
<accession>A0A8D8K123</accession>
<evidence type="ECO:0000313" key="1">
    <source>
        <dbReference type="EMBL" id="CAG6582289.1"/>
    </source>
</evidence>
<protein>
    <submittedName>
        <fullName evidence="1">(northern house mosquito) hypothetical protein</fullName>
    </submittedName>
</protein>
<reference evidence="1" key="1">
    <citation type="submission" date="2021-05" db="EMBL/GenBank/DDBJ databases">
        <authorList>
            <person name="Alioto T."/>
            <person name="Alioto T."/>
            <person name="Gomez Garrido J."/>
        </authorList>
    </citation>
    <scope>NUCLEOTIDE SEQUENCE</scope>
</reference>
<proteinExistence type="predicted"/>
<dbReference type="EMBL" id="HBUE01308474">
    <property type="protein sequence ID" value="CAG6582290.1"/>
    <property type="molecule type" value="Transcribed_RNA"/>
</dbReference>
<sequence>MFRPVLPNFKNIPNSATKVASNLKYYSMQLAIPTFLQSSIFGRAFPQSEKCTQKTRGFISVRLLCTAWHVPCPLMTSQSADTCALVQPLDLLFGVGKSGAKAAGERRGVLLTNV</sequence>
<dbReference type="AlphaFoldDB" id="A0A8D8K123"/>
<dbReference type="EMBL" id="HBUE01202285">
    <property type="protein sequence ID" value="CAG6530464.1"/>
    <property type="molecule type" value="Transcribed_RNA"/>
</dbReference>
<dbReference type="EMBL" id="HBUE01308473">
    <property type="protein sequence ID" value="CAG6582289.1"/>
    <property type="molecule type" value="Transcribed_RNA"/>
</dbReference>
<organism evidence="1">
    <name type="scientific">Culex pipiens</name>
    <name type="common">House mosquito</name>
    <dbReference type="NCBI Taxonomy" id="7175"/>
    <lineage>
        <taxon>Eukaryota</taxon>
        <taxon>Metazoa</taxon>
        <taxon>Ecdysozoa</taxon>
        <taxon>Arthropoda</taxon>
        <taxon>Hexapoda</taxon>
        <taxon>Insecta</taxon>
        <taxon>Pterygota</taxon>
        <taxon>Neoptera</taxon>
        <taxon>Endopterygota</taxon>
        <taxon>Diptera</taxon>
        <taxon>Nematocera</taxon>
        <taxon>Culicoidea</taxon>
        <taxon>Culicidae</taxon>
        <taxon>Culicinae</taxon>
        <taxon>Culicini</taxon>
        <taxon>Culex</taxon>
        <taxon>Culex</taxon>
    </lineage>
</organism>
<name>A0A8D8K123_CULPI</name>
<dbReference type="EMBL" id="HBUE01099540">
    <property type="protein sequence ID" value="CAG6484555.1"/>
    <property type="molecule type" value="Transcribed_RNA"/>
</dbReference>